<dbReference type="Proteomes" id="UP000680656">
    <property type="component" value="Chromosome"/>
</dbReference>
<protein>
    <recommendedName>
        <fullName evidence="4">SHOCT domain-containing protein</fullName>
    </recommendedName>
</protein>
<accession>A0A8E7AZL2</accession>
<keyword evidence="3" id="KW-1185">Reference proteome</keyword>
<dbReference type="GeneID" id="65096343"/>
<gene>
    <name evidence="2" type="ORF">KHC33_04125</name>
</gene>
<reference evidence="2 3" key="1">
    <citation type="submission" date="2021-05" db="EMBL/GenBank/DDBJ databases">
        <title>A novel Methanospirillum isolate from a pyrite-forming mixed culture.</title>
        <authorList>
            <person name="Bunk B."/>
            <person name="Sproer C."/>
            <person name="Spring S."/>
            <person name="Pester M."/>
        </authorList>
    </citation>
    <scope>NUCLEOTIDE SEQUENCE [LARGE SCALE GENOMIC DNA]</scope>
    <source>
        <strain evidence="2 3">J.3.6.1-F.2.7.3</strain>
    </source>
</reference>
<proteinExistence type="predicted"/>
<evidence type="ECO:0000313" key="3">
    <source>
        <dbReference type="Proteomes" id="UP000680656"/>
    </source>
</evidence>
<dbReference type="KEGG" id="mrtj:KHC33_04125"/>
<dbReference type="AlphaFoldDB" id="A0A8E7AZL2"/>
<feature type="coiled-coil region" evidence="1">
    <location>
        <begin position="17"/>
        <end position="61"/>
    </location>
</feature>
<evidence type="ECO:0000256" key="1">
    <source>
        <dbReference type="SAM" id="Coils"/>
    </source>
</evidence>
<evidence type="ECO:0008006" key="4">
    <source>
        <dbReference type="Google" id="ProtNLM"/>
    </source>
</evidence>
<dbReference type="EMBL" id="CP075546">
    <property type="protein sequence ID" value="QVV89710.1"/>
    <property type="molecule type" value="Genomic_DNA"/>
</dbReference>
<sequence>MDPYILGAIGTGGGALIDQYSASIKNQKKLLEIQEEMNRQLAEYQRNLNQQAKDESDHNERIAYLEKKKREENEIITQRRAILFETPPIDNLGTKNSDPMYLLKIRFINGEISEEEYLHMKKILEK</sequence>
<keyword evidence="1" id="KW-0175">Coiled coil</keyword>
<name>A0A8E7AZL2_9EURY</name>
<evidence type="ECO:0000313" key="2">
    <source>
        <dbReference type="EMBL" id="QVV89710.1"/>
    </source>
</evidence>
<organism evidence="2 3">
    <name type="scientific">Methanospirillum purgamenti</name>
    <dbReference type="NCBI Taxonomy" id="2834276"/>
    <lineage>
        <taxon>Archaea</taxon>
        <taxon>Methanobacteriati</taxon>
        <taxon>Methanobacteriota</taxon>
        <taxon>Stenosarchaea group</taxon>
        <taxon>Methanomicrobia</taxon>
        <taxon>Methanomicrobiales</taxon>
        <taxon>Methanospirillaceae</taxon>
        <taxon>Methanospirillum</taxon>
    </lineage>
</organism>
<dbReference type="RefSeq" id="WP_214420500.1">
    <property type="nucleotide sequence ID" value="NZ_CP075546.1"/>
</dbReference>